<gene>
    <name evidence="1" type="ORF">F2Q70_00029368</name>
</gene>
<name>A0A8S9FLT3_BRACR</name>
<reference evidence="1" key="1">
    <citation type="submission" date="2019-12" db="EMBL/GenBank/DDBJ databases">
        <title>Genome sequencing and annotation of Brassica cretica.</title>
        <authorList>
            <person name="Studholme D.J."/>
            <person name="Sarris P.F."/>
        </authorList>
    </citation>
    <scope>NUCLEOTIDE SEQUENCE</scope>
    <source>
        <strain evidence="1">PFS-102/07</strain>
        <tissue evidence="1">Leaf</tissue>
    </source>
</reference>
<dbReference type="EMBL" id="QGKY02002305">
    <property type="protein sequence ID" value="KAF2534775.1"/>
    <property type="molecule type" value="Genomic_DNA"/>
</dbReference>
<accession>A0A8S9FLT3</accession>
<sequence length="595" mass="67896">MHSFAYKLFFFITVGSGDRGQPTSPTRLTEALLGSTPGKTDMHGLIMGSSKDICSSFDSYLPNHEVSTHEISWRMFSTQLRSSSKKNQIKRTSYVTVMPFTNQVIFSFREFRPPEKLDMVNLLSDEPTTNSIMPKFEVQDFCDNLVEEVVKALKDVSKIQKKSITTRAPVAKPSLFINEKPKESDLVFDDEETNGVTCFEPEHPSIFILSSQNFEEDPFDYPHQGPLLGTMRPMDTDLCLIFDEEDDHLDDDLGRTFDEKTLSITSIIMENQLYFDSGTTPTPLSTYIQEHCEKLDLIDSLPEMFVKISSEDVKRFGFDKVKEFRVSNSIFENMINSFQVFEPDKLSDQKRFQNGNNIHSDLVLSFDQFLEHSKSFDHLEKSFELDLQQPILCAIKSFDSFVFKENSFNLNSYRHALITSKMDLRSNPFQEGENDAPLGSAPGKTDMRGLIMGRSKDICSLFDSYLPNHEASMHEITWRMLSTQLRSSSKKNQIKRSSYVTVMPFTNQVIFSSREFRPPEKLEMSNILSDEQTTNSIMPKVIIHVLNVQESLGLDGFQKDSNTYLFGPNGETDKILAKEKDGFRPGLKGTCLGPY</sequence>
<proteinExistence type="predicted"/>
<evidence type="ECO:0000313" key="1">
    <source>
        <dbReference type="EMBL" id="KAF2534775.1"/>
    </source>
</evidence>
<dbReference type="AlphaFoldDB" id="A0A8S9FLT3"/>
<protein>
    <submittedName>
        <fullName evidence="1">Uncharacterized protein</fullName>
    </submittedName>
</protein>
<organism evidence="1">
    <name type="scientific">Brassica cretica</name>
    <name type="common">Mustard</name>
    <dbReference type="NCBI Taxonomy" id="69181"/>
    <lineage>
        <taxon>Eukaryota</taxon>
        <taxon>Viridiplantae</taxon>
        <taxon>Streptophyta</taxon>
        <taxon>Embryophyta</taxon>
        <taxon>Tracheophyta</taxon>
        <taxon>Spermatophyta</taxon>
        <taxon>Magnoliopsida</taxon>
        <taxon>eudicotyledons</taxon>
        <taxon>Gunneridae</taxon>
        <taxon>Pentapetalae</taxon>
        <taxon>rosids</taxon>
        <taxon>malvids</taxon>
        <taxon>Brassicales</taxon>
        <taxon>Brassicaceae</taxon>
        <taxon>Brassiceae</taxon>
        <taxon>Brassica</taxon>
    </lineage>
</organism>
<comment type="caution">
    <text evidence="1">The sequence shown here is derived from an EMBL/GenBank/DDBJ whole genome shotgun (WGS) entry which is preliminary data.</text>
</comment>